<dbReference type="InterPro" id="IPR018750">
    <property type="entry name" value="DUF2306_membrane"/>
</dbReference>
<keyword evidence="3" id="KW-1185">Reference proteome</keyword>
<evidence type="ECO:0000256" key="1">
    <source>
        <dbReference type="SAM" id="Phobius"/>
    </source>
</evidence>
<feature type="transmembrane region" description="Helical" evidence="1">
    <location>
        <begin position="122"/>
        <end position="142"/>
    </location>
</feature>
<keyword evidence="1" id="KW-0812">Transmembrane</keyword>
<accession>A0ABS1VV66</accession>
<dbReference type="Proteomes" id="UP000598996">
    <property type="component" value="Unassembled WGS sequence"/>
</dbReference>
<keyword evidence="1" id="KW-1133">Transmembrane helix</keyword>
<gene>
    <name evidence="2" type="ORF">JKJ07_28930</name>
</gene>
<feature type="transmembrane region" description="Helical" evidence="1">
    <location>
        <begin position="154"/>
        <end position="177"/>
    </location>
</feature>
<sequence>MKSTRHATTLQDMSKLVPAGLIALALVPSIAGAARLGSLAGDDAPARFADMPAPVVIHIIGALIYSLVGAFQFETHFRRTHPVWHRRAGRILVVAGLAVALSGAWMTLFSDLPTHDGTVVNVTRLIVSAVMTYGLVVAVVAIRGRDVRRHRAWMIRAYALALGAGTQAFTLGPLTAVAGQPGVGVRASGMLLGWAINVAVAEWIIRRPPGRSRRARRLPTVDGSNEIPAN</sequence>
<comment type="caution">
    <text evidence="2">The sequence shown here is derived from an EMBL/GenBank/DDBJ whole genome shotgun (WGS) entry which is preliminary data.</text>
</comment>
<protein>
    <submittedName>
        <fullName evidence="2">DUF2306 domain-containing protein</fullName>
    </submittedName>
</protein>
<organism evidence="2 3">
    <name type="scientific">Paractinoplanes lichenicola</name>
    <dbReference type="NCBI Taxonomy" id="2802976"/>
    <lineage>
        <taxon>Bacteria</taxon>
        <taxon>Bacillati</taxon>
        <taxon>Actinomycetota</taxon>
        <taxon>Actinomycetes</taxon>
        <taxon>Micromonosporales</taxon>
        <taxon>Micromonosporaceae</taxon>
        <taxon>Paractinoplanes</taxon>
    </lineage>
</organism>
<dbReference type="EMBL" id="JAENHO010000008">
    <property type="protein sequence ID" value="MBL7258340.1"/>
    <property type="molecule type" value="Genomic_DNA"/>
</dbReference>
<reference evidence="2 3" key="1">
    <citation type="submission" date="2021-01" db="EMBL/GenBank/DDBJ databases">
        <title>Actinoplanes sp. nov. LDG1-01 isolated from lichen.</title>
        <authorList>
            <person name="Saeng-In P."/>
            <person name="Phongsopitanun W."/>
            <person name="Kanchanasin P."/>
            <person name="Yuki M."/>
            <person name="Kudo T."/>
            <person name="Ohkuma M."/>
            <person name="Tanasupawat S."/>
        </authorList>
    </citation>
    <scope>NUCLEOTIDE SEQUENCE [LARGE SCALE GENOMIC DNA]</scope>
    <source>
        <strain evidence="2 3">LDG1-01</strain>
    </source>
</reference>
<proteinExistence type="predicted"/>
<name>A0ABS1VV66_9ACTN</name>
<feature type="transmembrane region" description="Helical" evidence="1">
    <location>
        <begin position="183"/>
        <end position="205"/>
    </location>
</feature>
<feature type="transmembrane region" description="Helical" evidence="1">
    <location>
        <begin position="52"/>
        <end position="71"/>
    </location>
</feature>
<evidence type="ECO:0000313" key="3">
    <source>
        <dbReference type="Proteomes" id="UP000598996"/>
    </source>
</evidence>
<feature type="transmembrane region" description="Helical" evidence="1">
    <location>
        <begin position="91"/>
        <end position="110"/>
    </location>
</feature>
<keyword evidence="1" id="KW-0472">Membrane</keyword>
<dbReference type="Pfam" id="PF10067">
    <property type="entry name" value="DUF2306"/>
    <property type="match status" value="1"/>
</dbReference>
<evidence type="ECO:0000313" key="2">
    <source>
        <dbReference type="EMBL" id="MBL7258340.1"/>
    </source>
</evidence>